<evidence type="ECO:0000313" key="2">
    <source>
        <dbReference type="EMBL" id="KAG7620069.1"/>
    </source>
</evidence>
<gene>
    <name evidence="2" type="ORF">ISN44_As04g010870</name>
</gene>
<evidence type="ECO:0000313" key="3">
    <source>
        <dbReference type="Proteomes" id="UP000694251"/>
    </source>
</evidence>
<keyword evidence="1" id="KW-0964">Secreted</keyword>
<dbReference type="Proteomes" id="UP000694251">
    <property type="component" value="Chromosome 4"/>
</dbReference>
<organism evidence="2 3">
    <name type="scientific">Arabidopsis suecica</name>
    <name type="common">Swedish thale-cress</name>
    <name type="synonym">Cardaminopsis suecica</name>
    <dbReference type="NCBI Taxonomy" id="45249"/>
    <lineage>
        <taxon>Eukaryota</taxon>
        <taxon>Viridiplantae</taxon>
        <taxon>Streptophyta</taxon>
        <taxon>Embryophyta</taxon>
        <taxon>Tracheophyta</taxon>
        <taxon>Spermatophyta</taxon>
        <taxon>Magnoliopsida</taxon>
        <taxon>eudicotyledons</taxon>
        <taxon>Gunneridae</taxon>
        <taxon>Pentapetalae</taxon>
        <taxon>rosids</taxon>
        <taxon>malvids</taxon>
        <taxon>Brassicales</taxon>
        <taxon>Brassicaceae</taxon>
        <taxon>Camelineae</taxon>
        <taxon>Arabidopsis</taxon>
    </lineage>
</organism>
<comment type="caution">
    <text evidence="2">The sequence shown here is derived from an EMBL/GenBank/DDBJ whole genome shotgun (WGS) entry which is preliminary data.</text>
</comment>
<accession>A0A8T2E9F5</accession>
<sequence length="227" mass="24885">MAKKIITLWIGDLLFKYTLPVSLSTFHQPLGSYSKALNKQVVGARGSVLDKIHFSANSPLSLEGKKWQTTWRSAAGCSSNDLAKPCKRFVLHLHDIAYDGDNAANATSAAIVNPLGLGDFSFGKFVIMDDPVTMDQNYLSKPVARVQGFFCYHGKATYDAWIAWTVVFNSTKHKGAFTIMGENPFMEPTRDLPIVGGTGDFIMTRGIATLTTDHIDGSALTWLYIIG</sequence>
<protein>
    <recommendedName>
        <fullName evidence="1">Dirigent protein</fullName>
    </recommendedName>
</protein>
<dbReference type="GO" id="GO:0048046">
    <property type="term" value="C:apoplast"/>
    <property type="evidence" value="ECO:0007669"/>
    <property type="project" value="UniProtKB-SubCell"/>
</dbReference>
<evidence type="ECO:0000256" key="1">
    <source>
        <dbReference type="RuleBase" id="RU363099"/>
    </source>
</evidence>
<keyword evidence="3" id="KW-1185">Reference proteome</keyword>
<proteinExistence type="inferred from homology"/>
<comment type="function">
    <text evidence="1">Dirigent proteins impart stereoselectivity on the phenoxy radical-coupling reaction, yielding optically active lignans from two molecules of coniferyl alcohol in the biosynthesis of lignans, flavonolignans, and alkaloids and thus plays a central role in plant secondary metabolism.</text>
</comment>
<dbReference type="OrthoDB" id="674745at2759"/>
<comment type="subcellular location">
    <subcellularLocation>
        <location evidence="1">Secreted</location>
        <location evidence="1">Extracellular space</location>
        <location evidence="1">Apoplast</location>
    </subcellularLocation>
</comment>
<dbReference type="AlphaFoldDB" id="A0A8T2E9F5"/>
<dbReference type="PANTHER" id="PTHR46442">
    <property type="entry name" value="DIRIGENT PROTEIN"/>
    <property type="match status" value="1"/>
</dbReference>
<comment type="subunit">
    <text evidence="1">Homodimer.</text>
</comment>
<dbReference type="EMBL" id="JAEFBJ010000004">
    <property type="protein sequence ID" value="KAG7620069.1"/>
    <property type="molecule type" value="Genomic_DNA"/>
</dbReference>
<dbReference type="InterPro" id="IPR004265">
    <property type="entry name" value="Dirigent"/>
</dbReference>
<keyword evidence="1" id="KW-0052">Apoplast</keyword>
<dbReference type="PANTHER" id="PTHR46442:SF11">
    <property type="entry name" value="DIRIGENT PROTEIN 12-RELATED"/>
    <property type="match status" value="1"/>
</dbReference>
<name>A0A8T2E9F5_ARASU</name>
<comment type="similarity">
    <text evidence="1">Belongs to the plant dirigent protein family.</text>
</comment>
<dbReference type="Pfam" id="PF03018">
    <property type="entry name" value="Dirigent"/>
    <property type="match status" value="1"/>
</dbReference>
<reference evidence="2 3" key="1">
    <citation type="submission" date="2020-12" db="EMBL/GenBank/DDBJ databases">
        <title>Concerted genomic and epigenomic changes stabilize Arabidopsis allopolyploids.</title>
        <authorList>
            <person name="Chen Z."/>
        </authorList>
    </citation>
    <scope>NUCLEOTIDE SEQUENCE [LARGE SCALE GENOMIC DNA]</scope>
    <source>
        <strain evidence="2">As9502</strain>
        <tissue evidence="2">Leaf</tissue>
    </source>
</reference>